<accession>A0A3N4I7W0</accession>
<name>A0A3N4I7W0_ASCIM</name>
<reference evidence="2 3" key="1">
    <citation type="journal article" date="2018" name="Nat. Ecol. Evol.">
        <title>Pezizomycetes genomes reveal the molecular basis of ectomycorrhizal truffle lifestyle.</title>
        <authorList>
            <person name="Murat C."/>
            <person name="Payen T."/>
            <person name="Noel B."/>
            <person name="Kuo A."/>
            <person name="Morin E."/>
            <person name="Chen J."/>
            <person name="Kohler A."/>
            <person name="Krizsan K."/>
            <person name="Balestrini R."/>
            <person name="Da Silva C."/>
            <person name="Montanini B."/>
            <person name="Hainaut M."/>
            <person name="Levati E."/>
            <person name="Barry K.W."/>
            <person name="Belfiori B."/>
            <person name="Cichocki N."/>
            <person name="Clum A."/>
            <person name="Dockter R.B."/>
            <person name="Fauchery L."/>
            <person name="Guy J."/>
            <person name="Iotti M."/>
            <person name="Le Tacon F."/>
            <person name="Lindquist E.A."/>
            <person name="Lipzen A."/>
            <person name="Malagnac F."/>
            <person name="Mello A."/>
            <person name="Molinier V."/>
            <person name="Miyauchi S."/>
            <person name="Poulain J."/>
            <person name="Riccioni C."/>
            <person name="Rubini A."/>
            <person name="Sitrit Y."/>
            <person name="Splivallo R."/>
            <person name="Traeger S."/>
            <person name="Wang M."/>
            <person name="Zifcakova L."/>
            <person name="Wipf D."/>
            <person name="Zambonelli A."/>
            <person name="Paolocci F."/>
            <person name="Nowrousian M."/>
            <person name="Ottonello S."/>
            <person name="Baldrian P."/>
            <person name="Spatafora J.W."/>
            <person name="Henrissat B."/>
            <person name="Nagy L.G."/>
            <person name="Aury J.M."/>
            <person name="Wincker P."/>
            <person name="Grigoriev I.V."/>
            <person name="Bonfante P."/>
            <person name="Martin F.M."/>
        </authorList>
    </citation>
    <scope>NUCLEOTIDE SEQUENCE [LARGE SCALE GENOMIC DNA]</scope>
    <source>
        <strain evidence="2 3">RN42</strain>
    </source>
</reference>
<proteinExistence type="predicted"/>
<gene>
    <name evidence="2" type="ORF">BJ508DRAFT_305817</name>
</gene>
<dbReference type="EMBL" id="ML119673">
    <property type="protein sequence ID" value="RPA82159.1"/>
    <property type="molecule type" value="Genomic_DNA"/>
</dbReference>
<organism evidence="2 3">
    <name type="scientific">Ascobolus immersus RN42</name>
    <dbReference type="NCBI Taxonomy" id="1160509"/>
    <lineage>
        <taxon>Eukaryota</taxon>
        <taxon>Fungi</taxon>
        <taxon>Dikarya</taxon>
        <taxon>Ascomycota</taxon>
        <taxon>Pezizomycotina</taxon>
        <taxon>Pezizomycetes</taxon>
        <taxon>Pezizales</taxon>
        <taxon>Ascobolaceae</taxon>
        <taxon>Ascobolus</taxon>
    </lineage>
</organism>
<keyword evidence="1" id="KW-0175">Coiled coil</keyword>
<dbReference type="AlphaFoldDB" id="A0A3N4I7W0"/>
<dbReference type="Proteomes" id="UP000275078">
    <property type="component" value="Unassembled WGS sequence"/>
</dbReference>
<feature type="coiled-coil region" evidence="1">
    <location>
        <begin position="11"/>
        <end position="59"/>
    </location>
</feature>
<evidence type="ECO:0000256" key="1">
    <source>
        <dbReference type="SAM" id="Coils"/>
    </source>
</evidence>
<evidence type="ECO:0000313" key="2">
    <source>
        <dbReference type="EMBL" id="RPA82159.1"/>
    </source>
</evidence>
<sequence length="167" mass="20020">MLNSIPNSTLINFETESYEELYRQLQQEREQNAALRAQHEQLEDSYEFLEGAYQELQEHFYDFRKYHKGKMEEHETFQAHHEFQERYHQAMRVAHKALKDSHKHLKAAYKSLVRSGTEKERMRDRVEQRMKEKLRRLEADVAILKGKLRAKANVSNEDAGVEKKQLD</sequence>
<keyword evidence="3" id="KW-1185">Reference proteome</keyword>
<protein>
    <submittedName>
        <fullName evidence="2">Uncharacterized protein</fullName>
    </submittedName>
</protein>
<evidence type="ECO:0000313" key="3">
    <source>
        <dbReference type="Proteomes" id="UP000275078"/>
    </source>
</evidence>